<comment type="caution">
    <text evidence="1">The sequence shown here is derived from an EMBL/GenBank/DDBJ whole genome shotgun (WGS) entry which is preliminary data.</text>
</comment>
<proteinExistence type="predicted"/>
<accession>A0ABP7TJ22</accession>
<gene>
    <name evidence="1" type="ORF">GCM10022386_08040</name>
</gene>
<dbReference type="EMBL" id="BAABCR010000012">
    <property type="protein sequence ID" value="GAA4027040.1"/>
    <property type="molecule type" value="Genomic_DNA"/>
</dbReference>
<evidence type="ECO:0000313" key="2">
    <source>
        <dbReference type="Proteomes" id="UP001500968"/>
    </source>
</evidence>
<dbReference type="Gene3D" id="3.30.70.60">
    <property type="match status" value="1"/>
</dbReference>
<keyword evidence="2" id="KW-1185">Reference proteome</keyword>
<sequence length="155" mass="18164">MLSVAAYRRSFSNLFLLIGEHSTLVQKKDLIASQTPNTQRLQRDIADLESLIGKGETEKEKIQQEIVNFLVNNSNGVTIFELQPIHQYKQEDYLVHSFQLDITGSYNDLIQLANNYEKHFEFSKIVSMRFYTDTKNNQKETLHLRLIFQNYEKTT</sequence>
<organism evidence="1 2">
    <name type="scientific">Flavobacterium cheonhonense</name>
    <dbReference type="NCBI Taxonomy" id="706185"/>
    <lineage>
        <taxon>Bacteria</taxon>
        <taxon>Pseudomonadati</taxon>
        <taxon>Bacteroidota</taxon>
        <taxon>Flavobacteriia</taxon>
        <taxon>Flavobacteriales</taxon>
        <taxon>Flavobacteriaceae</taxon>
        <taxon>Flavobacterium</taxon>
    </lineage>
</organism>
<evidence type="ECO:0000313" key="1">
    <source>
        <dbReference type="EMBL" id="GAA4027040.1"/>
    </source>
</evidence>
<name>A0ABP7TJ22_9FLAO</name>
<dbReference type="InterPro" id="IPR014717">
    <property type="entry name" value="Transl_elong_EF1B/ribsomal_bS6"/>
</dbReference>
<dbReference type="Proteomes" id="UP001500968">
    <property type="component" value="Unassembled WGS sequence"/>
</dbReference>
<reference evidence="2" key="1">
    <citation type="journal article" date="2019" name="Int. J. Syst. Evol. Microbiol.">
        <title>The Global Catalogue of Microorganisms (GCM) 10K type strain sequencing project: providing services to taxonomists for standard genome sequencing and annotation.</title>
        <authorList>
            <consortium name="The Broad Institute Genomics Platform"/>
            <consortium name="The Broad Institute Genome Sequencing Center for Infectious Disease"/>
            <person name="Wu L."/>
            <person name="Ma J."/>
        </authorList>
    </citation>
    <scope>NUCLEOTIDE SEQUENCE [LARGE SCALE GENOMIC DNA]</scope>
    <source>
        <strain evidence="2">JCM 17064</strain>
    </source>
</reference>
<protein>
    <submittedName>
        <fullName evidence="1">Uncharacterized protein</fullName>
    </submittedName>
</protein>